<dbReference type="Proteomes" id="UP000735302">
    <property type="component" value="Unassembled WGS sequence"/>
</dbReference>
<feature type="transmembrane region" description="Helical" evidence="10">
    <location>
        <begin position="12"/>
        <end position="31"/>
    </location>
</feature>
<organism evidence="11 12">
    <name type="scientific">Plakobranchus ocellatus</name>
    <dbReference type="NCBI Taxonomy" id="259542"/>
    <lineage>
        <taxon>Eukaryota</taxon>
        <taxon>Metazoa</taxon>
        <taxon>Spiralia</taxon>
        <taxon>Lophotrochozoa</taxon>
        <taxon>Mollusca</taxon>
        <taxon>Gastropoda</taxon>
        <taxon>Heterobranchia</taxon>
        <taxon>Euthyneura</taxon>
        <taxon>Panpulmonata</taxon>
        <taxon>Sacoglossa</taxon>
        <taxon>Placobranchoidea</taxon>
        <taxon>Plakobranchidae</taxon>
        <taxon>Plakobranchus</taxon>
    </lineage>
</organism>
<dbReference type="GO" id="GO:0000139">
    <property type="term" value="C:Golgi membrane"/>
    <property type="evidence" value="ECO:0007669"/>
    <property type="project" value="UniProtKB-SubCell"/>
</dbReference>
<dbReference type="PANTHER" id="PTHR14647">
    <property type="entry name" value="GALACTOSE-3-O-SULFOTRANSFERASE"/>
    <property type="match status" value="1"/>
</dbReference>
<evidence type="ECO:0000256" key="4">
    <source>
        <dbReference type="ARBA" id="ARBA00022692"/>
    </source>
</evidence>
<proteinExistence type="inferred from homology"/>
<dbReference type="Gene3D" id="3.40.50.300">
    <property type="entry name" value="P-loop containing nucleotide triphosphate hydrolases"/>
    <property type="match status" value="1"/>
</dbReference>
<evidence type="ECO:0000313" key="11">
    <source>
        <dbReference type="EMBL" id="GFO30305.1"/>
    </source>
</evidence>
<keyword evidence="3" id="KW-0808">Transferase</keyword>
<evidence type="ECO:0000256" key="3">
    <source>
        <dbReference type="ARBA" id="ARBA00022679"/>
    </source>
</evidence>
<gene>
    <name evidence="11" type="ORF">PoB_005681000</name>
</gene>
<evidence type="ECO:0000256" key="5">
    <source>
        <dbReference type="ARBA" id="ARBA00022968"/>
    </source>
</evidence>
<keyword evidence="5" id="KW-0735">Signal-anchor</keyword>
<dbReference type="AlphaFoldDB" id="A0AAV4CF19"/>
<keyword evidence="7" id="KW-0333">Golgi apparatus</keyword>
<keyword evidence="12" id="KW-1185">Reference proteome</keyword>
<comment type="caution">
    <text evidence="11">The sequence shown here is derived from an EMBL/GenBank/DDBJ whole genome shotgun (WGS) entry which is preliminary data.</text>
</comment>
<evidence type="ECO:0000313" key="12">
    <source>
        <dbReference type="Proteomes" id="UP000735302"/>
    </source>
</evidence>
<evidence type="ECO:0000256" key="8">
    <source>
        <dbReference type="ARBA" id="ARBA00023136"/>
    </source>
</evidence>
<name>A0AAV4CF19_9GAST</name>
<sequence>MGLVSLRKARSCLGFLVVFSASIFLFCLIISSNRTELWTPPGRLLVSGDEDVITRENSQLQQSQLNKVPAQHLSPERLHSQGIKDLIVNETKQLKLKSPNHVSEIRQVVFVKVHKAASSTVQNILLRFALARDLDVFLPIEGPIINEMGSDIQPGQMILHPKGKLFDILCNHVVYNRQILGQYFPDSAVRVAIIREPMQQALSALRYYATVFPKESILAGMEKHQKNPIDGYLQHPEDFYPRPDRVCAEPGSHLSNRMSFDLGFATTNFVAAKENDTKIELFLNRLNHEFEIVLISDYFDESMVLLKRLLGWSIKDIVYFKVNVAEIDRNSIWSQKPTLNSQTAKAFRSCNKLDYALYDFFLPIFLEKIEQQPYFKEELSYFRKVKGDIEAFCWNDNLKKTLEISASEWSDGFTISAWDCQLMSTEELEMVEIVRSRQLSRYKDLKKSMI</sequence>
<keyword evidence="9" id="KW-0325">Glycoprotein</keyword>
<evidence type="ECO:0000256" key="7">
    <source>
        <dbReference type="ARBA" id="ARBA00023034"/>
    </source>
</evidence>
<evidence type="ECO:0000256" key="6">
    <source>
        <dbReference type="ARBA" id="ARBA00022989"/>
    </source>
</evidence>
<comment type="similarity">
    <text evidence="2">Belongs to the galactose-3-O-sulfotransferase family.</text>
</comment>
<keyword evidence="6 10" id="KW-1133">Transmembrane helix</keyword>
<dbReference type="Pfam" id="PF06990">
    <property type="entry name" value="Gal-3-0_sulfotr"/>
    <property type="match status" value="1"/>
</dbReference>
<keyword evidence="8 10" id="KW-0472">Membrane</keyword>
<dbReference type="InterPro" id="IPR009729">
    <property type="entry name" value="Gal-3-0_sulfotransfrase"/>
</dbReference>
<evidence type="ECO:0000256" key="10">
    <source>
        <dbReference type="SAM" id="Phobius"/>
    </source>
</evidence>
<dbReference type="GO" id="GO:0009247">
    <property type="term" value="P:glycolipid biosynthetic process"/>
    <property type="evidence" value="ECO:0007669"/>
    <property type="project" value="InterPro"/>
</dbReference>
<dbReference type="PANTHER" id="PTHR14647:SF87">
    <property type="entry name" value="PUTATIVE-RELATED"/>
    <property type="match status" value="1"/>
</dbReference>
<keyword evidence="4 10" id="KW-0812">Transmembrane</keyword>
<dbReference type="EMBL" id="BLXT01006233">
    <property type="protein sequence ID" value="GFO30305.1"/>
    <property type="molecule type" value="Genomic_DNA"/>
</dbReference>
<evidence type="ECO:0000256" key="2">
    <source>
        <dbReference type="ARBA" id="ARBA00008124"/>
    </source>
</evidence>
<evidence type="ECO:0000256" key="9">
    <source>
        <dbReference type="ARBA" id="ARBA00023180"/>
    </source>
</evidence>
<evidence type="ECO:0000256" key="1">
    <source>
        <dbReference type="ARBA" id="ARBA00004323"/>
    </source>
</evidence>
<comment type="subcellular location">
    <subcellularLocation>
        <location evidence="1">Golgi apparatus membrane</location>
        <topology evidence="1">Single-pass type II membrane protein</topology>
    </subcellularLocation>
</comment>
<protein>
    <submittedName>
        <fullName evidence="11">Galactose-3-o-sulfotransferase 3</fullName>
    </submittedName>
</protein>
<accession>A0AAV4CF19</accession>
<reference evidence="11 12" key="1">
    <citation type="journal article" date="2021" name="Elife">
        <title>Chloroplast acquisition without the gene transfer in kleptoplastic sea slugs, Plakobranchus ocellatus.</title>
        <authorList>
            <person name="Maeda T."/>
            <person name="Takahashi S."/>
            <person name="Yoshida T."/>
            <person name="Shimamura S."/>
            <person name="Takaki Y."/>
            <person name="Nagai Y."/>
            <person name="Toyoda A."/>
            <person name="Suzuki Y."/>
            <person name="Arimoto A."/>
            <person name="Ishii H."/>
            <person name="Satoh N."/>
            <person name="Nishiyama T."/>
            <person name="Hasebe M."/>
            <person name="Maruyama T."/>
            <person name="Minagawa J."/>
            <person name="Obokata J."/>
            <person name="Shigenobu S."/>
        </authorList>
    </citation>
    <scope>NUCLEOTIDE SEQUENCE [LARGE SCALE GENOMIC DNA]</scope>
</reference>
<dbReference type="GO" id="GO:0001733">
    <property type="term" value="F:galactosylceramide sulfotransferase activity"/>
    <property type="evidence" value="ECO:0007669"/>
    <property type="project" value="InterPro"/>
</dbReference>
<dbReference type="InterPro" id="IPR027417">
    <property type="entry name" value="P-loop_NTPase"/>
</dbReference>